<keyword evidence="3 5" id="KW-1133">Transmembrane helix</keyword>
<feature type="transmembrane region" description="Helical" evidence="5">
    <location>
        <begin position="199"/>
        <end position="221"/>
    </location>
</feature>
<dbReference type="GO" id="GO:0005886">
    <property type="term" value="C:plasma membrane"/>
    <property type="evidence" value="ECO:0007669"/>
    <property type="project" value="TreeGrafter"/>
</dbReference>
<evidence type="ECO:0000256" key="5">
    <source>
        <dbReference type="SAM" id="Phobius"/>
    </source>
</evidence>
<evidence type="ECO:0000256" key="2">
    <source>
        <dbReference type="ARBA" id="ARBA00022692"/>
    </source>
</evidence>
<feature type="transmembrane region" description="Helical" evidence="5">
    <location>
        <begin position="101"/>
        <end position="127"/>
    </location>
</feature>
<comment type="caution">
    <text evidence="6">The sequence shown here is derived from an EMBL/GenBank/DDBJ whole genome shotgun (WGS) entry which is preliminary data.</text>
</comment>
<feature type="transmembrane region" description="Helical" evidence="5">
    <location>
        <begin position="24"/>
        <end position="47"/>
    </location>
</feature>
<feature type="transmembrane region" description="Helical" evidence="5">
    <location>
        <begin position="344"/>
        <end position="363"/>
    </location>
</feature>
<keyword evidence="2 5" id="KW-0812">Transmembrane</keyword>
<proteinExistence type="predicted"/>
<dbReference type="GO" id="GO:0034755">
    <property type="term" value="P:iron ion transmembrane transport"/>
    <property type="evidence" value="ECO:0007669"/>
    <property type="project" value="TreeGrafter"/>
</dbReference>
<feature type="transmembrane region" description="Helical" evidence="5">
    <location>
        <begin position="242"/>
        <end position="263"/>
    </location>
</feature>
<accession>A0A6I1FFL7</accession>
<dbReference type="PANTHER" id="PTHR11706">
    <property type="entry name" value="SOLUTE CARRIER PROTEIN FAMILY 11 MEMBER"/>
    <property type="match status" value="1"/>
</dbReference>
<name>A0A6I1FFL7_9BACI</name>
<evidence type="ECO:0000313" key="6">
    <source>
        <dbReference type="EMBL" id="KAB7706722.1"/>
    </source>
</evidence>
<comment type="subcellular location">
    <subcellularLocation>
        <location evidence="1">Membrane</location>
        <topology evidence="1">Multi-pass membrane protein</topology>
    </subcellularLocation>
</comment>
<dbReference type="GO" id="GO:0005384">
    <property type="term" value="F:manganese ion transmembrane transporter activity"/>
    <property type="evidence" value="ECO:0007669"/>
    <property type="project" value="TreeGrafter"/>
</dbReference>
<protein>
    <submittedName>
        <fullName evidence="6">Divalent metal cation transporter</fullName>
    </submittedName>
</protein>
<dbReference type="Proteomes" id="UP000429595">
    <property type="component" value="Unassembled WGS sequence"/>
</dbReference>
<feature type="transmembrane region" description="Helical" evidence="5">
    <location>
        <begin position="404"/>
        <end position="424"/>
    </location>
</feature>
<dbReference type="PANTHER" id="PTHR11706:SF3">
    <property type="entry name" value="METAL ION TRANSPORT PROTEIN"/>
    <property type="match status" value="1"/>
</dbReference>
<feature type="transmembrane region" description="Helical" evidence="5">
    <location>
        <begin position="296"/>
        <end position="317"/>
    </location>
</feature>
<reference evidence="6 7" key="1">
    <citation type="submission" date="2019-10" db="EMBL/GenBank/DDBJ databases">
        <title>Bacillus aerolatum sp. nov., isolated from bioaerosol of sport playgrounds.</title>
        <authorList>
            <person name="Chen P."/>
            <person name="Zhang G."/>
        </authorList>
    </citation>
    <scope>NUCLEOTIDE SEQUENCE [LARGE SCALE GENOMIC DNA]</scope>
    <source>
        <strain evidence="6 7">CX253</strain>
    </source>
</reference>
<dbReference type="EMBL" id="WEIO01000005">
    <property type="protein sequence ID" value="KAB7706722.1"/>
    <property type="molecule type" value="Genomic_DNA"/>
</dbReference>
<feature type="transmembrane region" description="Helical" evidence="5">
    <location>
        <begin position="369"/>
        <end position="392"/>
    </location>
</feature>
<evidence type="ECO:0000256" key="1">
    <source>
        <dbReference type="ARBA" id="ARBA00004141"/>
    </source>
</evidence>
<keyword evidence="4 5" id="KW-0472">Membrane</keyword>
<evidence type="ECO:0000313" key="7">
    <source>
        <dbReference type="Proteomes" id="UP000429595"/>
    </source>
</evidence>
<evidence type="ECO:0000256" key="3">
    <source>
        <dbReference type="ARBA" id="ARBA00022989"/>
    </source>
</evidence>
<dbReference type="AlphaFoldDB" id="A0A6I1FFL7"/>
<dbReference type="GO" id="GO:0015086">
    <property type="term" value="F:cadmium ion transmembrane transporter activity"/>
    <property type="evidence" value="ECO:0007669"/>
    <property type="project" value="TreeGrafter"/>
</dbReference>
<organism evidence="6 7">
    <name type="scientific">Bacillus aerolatus</name>
    <dbReference type="NCBI Taxonomy" id="2653354"/>
    <lineage>
        <taxon>Bacteria</taxon>
        <taxon>Bacillati</taxon>
        <taxon>Bacillota</taxon>
        <taxon>Bacilli</taxon>
        <taxon>Bacillales</taxon>
        <taxon>Bacillaceae</taxon>
        <taxon>Bacillus</taxon>
    </lineage>
</organism>
<sequence>MVEKKYVTEATTAAVQPAKKRSKFAVVGPGIVLAATGVGAGDLVTAIVAGADFGISLAWAVFIGVFFKYMLTEGVGRWTLATGQTILEGWRSLGNWTMGYFFVYVSLFGLIYGAAIATACGLIMYTMFPIMPLWAWAILHSVAGFALIWFGRYKIFERVITVLIGIMFVAVVGSAIVILPGLANIPTEALVFRIPDGSIFRVLGLVGGVGGTMALAAYGYWIREREWNDKSWIPAMRMDASIAYIITGLFSISMMIIGAHFLYGSGVAFSGTEGLKDFLGLYGQNFGTTAQFVLNIGFWAAAFSSLIGSWSGIPYLFADFVRVIKQKNADKVNDSKPVSEKDPAYRAFLAWLTFPSMLLLIFNKPVGLVLLYAALGSAFLPFLAITLLMLLNSKKKVMPDYRNGWVHNATLVFIIVVFVALGVIEFL</sequence>
<evidence type="ECO:0000256" key="4">
    <source>
        <dbReference type="ARBA" id="ARBA00023136"/>
    </source>
</evidence>
<keyword evidence="7" id="KW-1185">Reference proteome</keyword>
<feature type="transmembrane region" description="Helical" evidence="5">
    <location>
        <begin position="133"/>
        <end position="152"/>
    </location>
</feature>
<dbReference type="Pfam" id="PF01566">
    <property type="entry name" value="Nramp"/>
    <property type="match status" value="1"/>
</dbReference>
<dbReference type="NCBIfam" id="NF037982">
    <property type="entry name" value="Nramp_1"/>
    <property type="match status" value="2"/>
</dbReference>
<feature type="transmembrane region" description="Helical" evidence="5">
    <location>
        <begin position="53"/>
        <end position="71"/>
    </location>
</feature>
<gene>
    <name evidence="6" type="ORF">F9802_09975</name>
</gene>
<dbReference type="InterPro" id="IPR001046">
    <property type="entry name" value="NRAMP_fam"/>
</dbReference>
<feature type="transmembrane region" description="Helical" evidence="5">
    <location>
        <begin position="159"/>
        <end position="179"/>
    </location>
</feature>